<keyword evidence="3 7" id="KW-0805">Transcription regulation</keyword>
<evidence type="ECO:0000256" key="1">
    <source>
        <dbReference type="ARBA" id="ARBA00004123"/>
    </source>
</evidence>
<dbReference type="Proteomes" id="UP001295794">
    <property type="component" value="Unassembled WGS sequence"/>
</dbReference>
<feature type="region of interest" description="Disordered" evidence="8">
    <location>
        <begin position="654"/>
        <end position="678"/>
    </location>
</feature>
<evidence type="ECO:0000259" key="9">
    <source>
        <dbReference type="Pfam" id="PF10513"/>
    </source>
</evidence>
<comment type="caution">
    <text evidence="10">The sequence shown here is derived from an EMBL/GenBank/DDBJ whole genome shotgun (WGS) entry which is preliminary data.</text>
</comment>
<dbReference type="GO" id="GO:0006357">
    <property type="term" value="P:regulation of transcription by RNA polymerase II"/>
    <property type="evidence" value="ECO:0007669"/>
    <property type="project" value="InterPro"/>
</dbReference>
<feature type="compositionally biased region" description="Low complexity" evidence="8">
    <location>
        <begin position="654"/>
        <end position="666"/>
    </location>
</feature>
<dbReference type="EMBL" id="CAVNYO010000042">
    <property type="protein sequence ID" value="CAK5263628.1"/>
    <property type="molecule type" value="Genomic_DNA"/>
</dbReference>
<dbReference type="InterPro" id="IPR019542">
    <property type="entry name" value="Enhancer_polycomb-like_N"/>
</dbReference>
<keyword evidence="12" id="KW-1185">Reference proteome</keyword>
<sequence length="778" mass="85455">MAPRVNLPPKKNRARCGIKYQLRIVKGDLPADSEFKDEDQHEDMASLAVADVDTTEGNEHHLQAALATKAVFIPTPAAEGKVSDYNLLYPPDKWKKPATYIYTTTTVEEAVTNAFLDYDLTYYMDEVDMQWLERNNQEARGEGTSAAAEKLKGGGAETGLPVSISEDEFELVMGLLDKLIEPTGFHGSGPDFSAVHEFFDRPLPNNIFASFAVPAWVPPPPSLACIARLVFPHWKQRRVELDGRKIHPSINYDEFDFANEPYVCFRRRDPKAVRKTRAGQAVNNADKLVQLHYNFSQALAIAEAVLEREGFKQLAAIESETLWNARKPMADLFRSVPGLITKADEERLTERPKKIRPNKSTLPKVKVLPPSHPGGANGALAPAILPSERAFIIQKEILQSVQEDTDWLRSHACLDVTDDSYQAPLVPRADKMWVDIPSKDSSRLRGMRMRFGRGGRRFIDRRSSQPHVVPLWSERRNDDDVMDACENDIDDQELERRVRAQWRFDADTSFAGLAEDEHRMFVDEHDTKYLVSRLQRDNKDEFCLVTDASIVTPGGNPDGSDKKHFPFVTNALHTAFIHGKHLGEYFQSIGVSSAPGPRPVSTPQPVAPRFQPPAPVRQVSRPVFAANANPSATIPKMQESISPGKPTALNIPVSMPSRPSPVSNPRAVTSSPPASETSRQAVIANGQAVNGHTVNGHAVNGQAVNGHAANGQAVTGLVVNGQPVNGQTVVMNGHAANGHGHSLHNGARSAHPTYVPLGAGAGMSLKLPYRPSAAGEKA</sequence>
<dbReference type="GO" id="GO:0005634">
    <property type="term" value="C:nucleus"/>
    <property type="evidence" value="ECO:0007669"/>
    <property type="project" value="UniProtKB-SubCell"/>
</dbReference>
<dbReference type="PANTHER" id="PTHR14898">
    <property type="entry name" value="ENHANCER OF POLYCOMB"/>
    <property type="match status" value="1"/>
</dbReference>
<dbReference type="InterPro" id="IPR024943">
    <property type="entry name" value="Enhancer_polycomb"/>
</dbReference>
<evidence type="ECO:0000256" key="6">
    <source>
        <dbReference type="ARBA" id="ARBA00025513"/>
    </source>
</evidence>
<evidence type="ECO:0000313" key="11">
    <source>
        <dbReference type="EMBL" id="CAK5277994.1"/>
    </source>
</evidence>
<comment type="function">
    <text evidence="6">Component of the NuA4 histone acetyltransferase complex which is involved in transcriptional activation of selected genes principally by acetylation of nucleosomal histone H4 and H2A. The NuA4 complex is also involved in DNA repair. Involved in gene silencing by neighboring heterochromatin, blockage of the silencing spreading along the chromosome, and required for cell cycle progression through G2/M.</text>
</comment>
<dbReference type="Pfam" id="PF10513">
    <property type="entry name" value="EPL1"/>
    <property type="match status" value="1"/>
</dbReference>
<keyword evidence="4 7" id="KW-0804">Transcription</keyword>
<evidence type="ECO:0000256" key="3">
    <source>
        <dbReference type="ARBA" id="ARBA00023015"/>
    </source>
</evidence>
<comment type="subcellular location">
    <subcellularLocation>
        <location evidence="1 7">Nucleus</location>
    </subcellularLocation>
</comment>
<evidence type="ECO:0000313" key="12">
    <source>
        <dbReference type="Proteomes" id="UP001295794"/>
    </source>
</evidence>
<name>A0AAD2GWC6_9AGAR</name>
<dbReference type="AlphaFoldDB" id="A0AAD2GWC6"/>
<reference evidence="10" key="1">
    <citation type="submission" date="2023-11" db="EMBL/GenBank/DDBJ databases">
        <authorList>
            <person name="De Vega J J."/>
            <person name="De Vega J J."/>
        </authorList>
    </citation>
    <scope>NUCLEOTIDE SEQUENCE</scope>
</reference>
<comment type="similarity">
    <text evidence="2 7">Belongs to the enhancer of polycomb family.</text>
</comment>
<evidence type="ECO:0000256" key="7">
    <source>
        <dbReference type="RuleBase" id="RU361124"/>
    </source>
</evidence>
<keyword evidence="5 7" id="KW-0539">Nucleus</keyword>
<dbReference type="EMBL" id="CAVNYO010000421">
    <property type="protein sequence ID" value="CAK5277994.1"/>
    <property type="molecule type" value="Genomic_DNA"/>
</dbReference>
<dbReference type="GO" id="GO:0035267">
    <property type="term" value="C:NuA4 histone acetyltransferase complex"/>
    <property type="evidence" value="ECO:0007669"/>
    <property type="project" value="InterPro"/>
</dbReference>
<feature type="compositionally biased region" description="Polar residues" evidence="8">
    <location>
        <begin position="667"/>
        <end position="678"/>
    </location>
</feature>
<evidence type="ECO:0000313" key="10">
    <source>
        <dbReference type="EMBL" id="CAK5263628.1"/>
    </source>
</evidence>
<feature type="domain" description="Enhancer of polycomb-like N-terminal" evidence="9">
    <location>
        <begin position="18"/>
        <end position="177"/>
    </location>
</feature>
<protein>
    <recommendedName>
        <fullName evidence="7">Enhancer of polycomb-like protein</fullName>
    </recommendedName>
</protein>
<evidence type="ECO:0000256" key="2">
    <source>
        <dbReference type="ARBA" id="ARBA00008035"/>
    </source>
</evidence>
<accession>A0AAD2GWC6</accession>
<evidence type="ECO:0000256" key="4">
    <source>
        <dbReference type="ARBA" id="ARBA00023163"/>
    </source>
</evidence>
<evidence type="ECO:0000256" key="8">
    <source>
        <dbReference type="SAM" id="MobiDB-lite"/>
    </source>
</evidence>
<evidence type="ECO:0000256" key="5">
    <source>
        <dbReference type="ARBA" id="ARBA00023242"/>
    </source>
</evidence>
<organism evidence="10 12">
    <name type="scientific">Mycena citricolor</name>
    <dbReference type="NCBI Taxonomy" id="2018698"/>
    <lineage>
        <taxon>Eukaryota</taxon>
        <taxon>Fungi</taxon>
        <taxon>Dikarya</taxon>
        <taxon>Basidiomycota</taxon>
        <taxon>Agaricomycotina</taxon>
        <taxon>Agaricomycetes</taxon>
        <taxon>Agaricomycetidae</taxon>
        <taxon>Agaricales</taxon>
        <taxon>Marasmiineae</taxon>
        <taxon>Mycenaceae</taxon>
        <taxon>Mycena</taxon>
    </lineage>
</organism>
<proteinExistence type="inferred from homology"/>
<gene>
    <name evidence="11" type="ORF">MYCIT1_LOCUS27193</name>
    <name evidence="10" type="ORF">MYCIT1_LOCUS3141</name>
</gene>